<name>A0AA35S1W4_GEOBA</name>
<protein>
    <submittedName>
        <fullName evidence="1">Uncharacterized protein</fullName>
    </submittedName>
</protein>
<keyword evidence="2" id="KW-1185">Reference proteome</keyword>
<comment type="caution">
    <text evidence="1">The sequence shown here is derived from an EMBL/GenBank/DDBJ whole genome shotgun (WGS) entry which is preliminary data.</text>
</comment>
<dbReference type="AlphaFoldDB" id="A0AA35S1W4"/>
<organism evidence="1 2">
    <name type="scientific">Geodia barretti</name>
    <name type="common">Barrett's horny sponge</name>
    <dbReference type="NCBI Taxonomy" id="519541"/>
    <lineage>
        <taxon>Eukaryota</taxon>
        <taxon>Metazoa</taxon>
        <taxon>Porifera</taxon>
        <taxon>Demospongiae</taxon>
        <taxon>Heteroscleromorpha</taxon>
        <taxon>Tetractinellida</taxon>
        <taxon>Astrophorina</taxon>
        <taxon>Geodiidae</taxon>
        <taxon>Geodia</taxon>
    </lineage>
</organism>
<gene>
    <name evidence="1" type="ORF">GBAR_LOCUS12562</name>
</gene>
<accession>A0AA35S1W4</accession>
<proteinExistence type="predicted"/>
<reference evidence="1" key="1">
    <citation type="submission" date="2023-03" db="EMBL/GenBank/DDBJ databases">
        <authorList>
            <person name="Steffen K."/>
            <person name="Cardenas P."/>
        </authorList>
    </citation>
    <scope>NUCLEOTIDE SEQUENCE</scope>
</reference>
<sequence length="165" mass="18888">MSIEEDQLFYVCSSVCCSRTPAIEPSLCGTCLLMKYDSREKVLVQLSAIRCLYCSFSPTQSDLDRSANGADFKTFSLEVVHFFSCHSQSLYHLLIGYLESRDQFISFAASKALIYVMLYSGVEAHVIEDIFIKLQAHIDTHGTLHKLLQLLYYYIIFKHFHTSCK</sequence>
<evidence type="ECO:0000313" key="1">
    <source>
        <dbReference type="EMBL" id="CAI8021123.1"/>
    </source>
</evidence>
<dbReference type="Proteomes" id="UP001174909">
    <property type="component" value="Unassembled WGS sequence"/>
</dbReference>
<dbReference type="EMBL" id="CASHTH010001869">
    <property type="protein sequence ID" value="CAI8021123.1"/>
    <property type="molecule type" value="Genomic_DNA"/>
</dbReference>
<evidence type="ECO:0000313" key="2">
    <source>
        <dbReference type="Proteomes" id="UP001174909"/>
    </source>
</evidence>